<reference evidence="2 3" key="1">
    <citation type="submission" date="2018-11" db="EMBL/GenBank/DDBJ databases">
        <title>Genomic Encyclopedia of Type Strains, Phase IV (KMG-IV): sequencing the most valuable type-strain genomes for metagenomic binning, comparative biology and taxonomic classification.</title>
        <authorList>
            <person name="Goeker M."/>
        </authorList>
    </citation>
    <scope>NUCLEOTIDE SEQUENCE [LARGE SCALE GENOMIC DNA]</scope>
    <source>
        <strain evidence="2 3">DSM 101684</strain>
    </source>
</reference>
<dbReference type="Proteomes" id="UP000272193">
    <property type="component" value="Unassembled WGS sequence"/>
</dbReference>
<organism evidence="2 3">
    <name type="scientific">Tibeticola sediminis</name>
    <dbReference type="NCBI Taxonomy" id="1917811"/>
    <lineage>
        <taxon>Bacteria</taxon>
        <taxon>Pseudomonadati</taxon>
        <taxon>Pseudomonadota</taxon>
        <taxon>Betaproteobacteria</taxon>
        <taxon>Burkholderiales</taxon>
        <taxon>Comamonadaceae</taxon>
        <taxon>Tibeticola</taxon>
    </lineage>
</organism>
<name>A0A3N4V0I9_9BURK</name>
<evidence type="ECO:0000313" key="2">
    <source>
        <dbReference type="EMBL" id="RPE70567.1"/>
    </source>
</evidence>
<feature type="compositionally biased region" description="Low complexity" evidence="1">
    <location>
        <begin position="41"/>
        <end position="63"/>
    </location>
</feature>
<accession>A0A3N4V0I9</accession>
<evidence type="ECO:0000256" key="1">
    <source>
        <dbReference type="SAM" id="MobiDB-lite"/>
    </source>
</evidence>
<dbReference type="RefSeq" id="WP_124221297.1">
    <property type="nucleotide sequence ID" value="NZ_RKQL01000002.1"/>
</dbReference>
<sequence length="146" mass="14752">MEMSGSVLPVSATTPVAPVGASGSTATQGVPGAAVQPGTVPAQRPAAEAAAPSAPAPASWATPDAVQRAVARLNQQLAQSGGVKLSVGLDATGQNPGRVLVELSDRRTQQVYFKYYVPAEQLIEAADALSDTERSAPAGTLFRGQA</sequence>
<dbReference type="OrthoDB" id="9154656at2"/>
<protein>
    <submittedName>
        <fullName evidence="2">Uncharacterized protein</fullName>
    </submittedName>
</protein>
<dbReference type="EMBL" id="RKQL01000002">
    <property type="protein sequence ID" value="RPE70567.1"/>
    <property type="molecule type" value="Genomic_DNA"/>
</dbReference>
<proteinExistence type="predicted"/>
<dbReference type="AlphaFoldDB" id="A0A3N4V0I9"/>
<keyword evidence="3" id="KW-1185">Reference proteome</keyword>
<comment type="caution">
    <text evidence="2">The sequence shown here is derived from an EMBL/GenBank/DDBJ whole genome shotgun (WGS) entry which is preliminary data.</text>
</comment>
<feature type="region of interest" description="Disordered" evidence="1">
    <location>
        <begin position="1"/>
        <end position="63"/>
    </location>
</feature>
<evidence type="ECO:0000313" key="3">
    <source>
        <dbReference type="Proteomes" id="UP000272193"/>
    </source>
</evidence>
<gene>
    <name evidence="2" type="ORF">EDC62_1049</name>
</gene>